<dbReference type="OrthoDB" id="5489344at2"/>
<sequence>MPPDMPACVVGEARCLDSQTLEICVDSPDGPILVDQRCDSCVAGRCIPAGECVDRDGDGFGIGECNGPQDCNDSNPAINPGAPEDCSTQEDDNCNGRTNEGCEECCPNGCADGTFCNTECVCEDFNPNICTEQNQPCNTEGSFNNGLYCASFSGEAPKCYGLCDRTDPDPDSTCPFPNSRCAFGEDEFGVCLTECVPGSSCGAADLGCLAFGSEDPGGICTPTTPGIQIGDSCDPLQGFSCGAGGLCVPNPNNPDRGRCEQSCRPFRFALQSGTDCDEGHCIPFAEDFGVCRRDNMRTEGQPCAAEGTACNADAVGCFPSFQGRRCQRLCRLGQGNNDCTAGTFCNQFAPDQTEIGVCTVLAP</sequence>
<gene>
    <name evidence="1" type="ORF">FRD01_17705</name>
</gene>
<evidence type="ECO:0000313" key="2">
    <source>
        <dbReference type="Proteomes" id="UP000321595"/>
    </source>
</evidence>
<reference evidence="1 2" key="1">
    <citation type="submission" date="2019-08" db="EMBL/GenBank/DDBJ databases">
        <authorList>
            <person name="Liang Q."/>
        </authorList>
    </citation>
    <scope>NUCLEOTIDE SEQUENCE [LARGE SCALE GENOMIC DNA]</scope>
    <source>
        <strain evidence="1 2">V1718</strain>
    </source>
</reference>
<evidence type="ECO:0000313" key="1">
    <source>
        <dbReference type="EMBL" id="QED30360.1"/>
    </source>
</evidence>
<protein>
    <submittedName>
        <fullName evidence="1">Uncharacterized protein</fullName>
    </submittedName>
</protein>
<name>A0A5B8XXM2_9DELT</name>
<dbReference type="Pfam" id="PF11617">
    <property type="entry name" value="Cu-binding_MopE"/>
    <property type="match status" value="1"/>
</dbReference>
<organism evidence="1 2">
    <name type="scientific">Microvenator marinus</name>
    <dbReference type="NCBI Taxonomy" id="2600177"/>
    <lineage>
        <taxon>Bacteria</taxon>
        <taxon>Deltaproteobacteria</taxon>
        <taxon>Bradymonadales</taxon>
        <taxon>Microvenatoraceae</taxon>
        <taxon>Microvenator</taxon>
    </lineage>
</organism>
<dbReference type="EMBL" id="CP042467">
    <property type="protein sequence ID" value="QED30360.1"/>
    <property type="molecule type" value="Genomic_DNA"/>
</dbReference>
<keyword evidence="2" id="KW-1185">Reference proteome</keyword>
<proteinExistence type="predicted"/>
<dbReference type="KEGG" id="bbae:FRD01_17705"/>
<accession>A0A5B8XXM2</accession>
<dbReference type="InterPro" id="IPR021655">
    <property type="entry name" value="Put_metal-bd"/>
</dbReference>
<dbReference type="Proteomes" id="UP000321595">
    <property type="component" value="Chromosome"/>
</dbReference>
<dbReference type="AlphaFoldDB" id="A0A5B8XXM2"/>